<dbReference type="Proteomes" id="UP000199541">
    <property type="component" value="Unassembled WGS sequence"/>
</dbReference>
<evidence type="ECO:0000256" key="3">
    <source>
        <dbReference type="ARBA" id="ARBA00022827"/>
    </source>
</evidence>
<protein>
    <submittedName>
        <fullName evidence="7 8">Hydroxyglutarate oxidase</fullName>
    </submittedName>
</protein>
<keyword evidence="9" id="KW-1185">Reference proteome</keyword>
<evidence type="ECO:0000259" key="6">
    <source>
        <dbReference type="Pfam" id="PF01266"/>
    </source>
</evidence>
<reference evidence="7" key="3">
    <citation type="submission" date="2023-06" db="EMBL/GenBank/DDBJ databases">
        <authorList>
            <person name="Sun Q."/>
            <person name="Zhou Y."/>
        </authorList>
    </citation>
    <scope>NUCLEOTIDE SEQUENCE</scope>
    <source>
        <strain evidence="7">CGMCC 1.10859</strain>
    </source>
</reference>
<evidence type="ECO:0000313" key="7">
    <source>
        <dbReference type="EMBL" id="GHE05996.1"/>
    </source>
</evidence>
<dbReference type="InterPro" id="IPR036188">
    <property type="entry name" value="FAD/NAD-bd_sf"/>
</dbReference>
<dbReference type="GO" id="GO:0047545">
    <property type="term" value="F:(S)-2-hydroxyglutarate dehydrogenase activity"/>
    <property type="evidence" value="ECO:0007669"/>
    <property type="project" value="TreeGrafter"/>
</dbReference>
<dbReference type="EMBL" id="FNOB01000032">
    <property type="protein sequence ID" value="SDX82493.1"/>
    <property type="molecule type" value="Genomic_DNA"/>
</dbReference>
<dbReference type="PANTHER" id="PTHR43104">
    <property type="entry name" value="L-2-HYDROXYGLUTARATE DEHYDROGENASE, MITOCHONDRIAL"/>
    <property type="match status" value="1"/>
</dbReference>
<evidence type="ECO:0000256" key="1">
    <source>
        <dbReference type="ARBA" id="ARBA00001974"/>
    </source>
</evidence>
<dbReference type="Gene3D" id="3.50.50.60">
    <property type="entry name" value="FAD/NAD(P)-binding domain"/>
    <property type="match status" value="1"/>
</dbReference>
<dbReference type="InterPro" id="IPR006076">
    <property type="entry name" value="FAD-dep_OxRdtase"/>
</dbReference>
<evidence type="ECO:0000256" key="5">
    <source>
        <dbReference type="ARBA" id="ARBA00037941"/>
    </source>
</evidence>
<name>A0AAN4UUV2_9RHOB</name>
<keyword evidence="3" id="KW-0274">FAD</keyword>
<dbReference type="EMBL" id="BNAB01000031">
    <property type="protein sequence ID" value="GHE05996.1"/>
    <property type="molecule type" value="Genomic_DNA"/>
</dbReference>
<evidence type="ECO:0000256" key="4">
    <source>
        <dbReference type="ARBA" id="ARBA00023002"/>
    </source>
</evidence>
<dbReference type="Gene3D" id="3.30.9.10">
    <property type="entry name" value="D-Amino Acid Oxidase, subunit A, domain 2"/>
    <property type="match status" value="1"/>
</dbReference>
<reference evidence="7" key="1">
    <citation type="journal article" date="2014" name="Int. J. Syst. Evol. Microbiol.">
        <title>Complete genome sequence of Corynebacterium casei LMG S-19264T (=DSM 44701T), isolated from a smear-ripened cheese.</title>
        <authorList>
            <consortium name="US DOE Joint Genome Institute (JGI-PGF)"/>
            <person name="Walter F."/>
            <person name="Albersmeier A."/>
            <person name="Kalinowski J."/>
            <person name="Ruckert C."/>
        </authorList>
    </citation>
    <scope>NUCLEOTIDE SEQUENCE</scope>
    <source>
        <strain evidence="7">CGMCC 1.10859</strain>
    </source>
</reference>
<dbReference type="RefSeq" id="WP_092164195.1">
    <property type="nucleotide sequence ID" value="NZ_BNAB01000031.1"/>
</dbReference>
<comment type="similarity">
    <text evidence="5">Belongs to the L2HGDH family.</text>
</comment>
<feature type="domain" description="FAD dependent oxidoreductase" evidence="6">
    <location>
        <begin position="23"/>
        <end position="409"/>
    </location>
</feature>
<dbReference type="PANTHER" id="PTHR43104:SF2">
    <property type="entry name" value="L-2-HYDROXYGLUTARATE DEHYDROGENASE, MITOCHONDRIAL"/>
    <property type="match status" value="1"/>
</dbReference>
<dbReference type="Pfam" id="PF01266">
    <property type="entry name" value="DAO"/>
    <property type="match status" value="1"/>
</dbReference>
<comment type="caution">
    <text evidence="7">The sequence shown here is derived from an EMBL/GenBank/DDBJ whole genome shotgun (WGS) entry which is preliminary data.</text>
</comment>
<evidence type="ECO:0000313" key="8">
    <source>
        <dbReference type="EMBL" id="SDX82493.1"/>
    </source>
</evidence>
<dbReference type="NCBIfam" id="NF008726">
    <property type="entry name" value="PRK11728.1"/>
    <property type="match status" value="1"/>
</dbReference>
<evidence type="ECO:0000313" key="9">
    <source>
        <dbReference type="Proteomes" id="UP000199541"/>
    </source>
</evidence>
<dbReference type="Proteomes" id="UP000634647">
    <property type="component" value="Unassembled WGS sequence"/>
</dbReference>
<dbReference type="AlphaFoldDB" id="A0AAN4UUV2"/>
<dbReference type="GO" id="GO:0005737">
    <property type="term" value="C:cytoplasm"/>
    <property type="evidence" value="ECO:0007669"/>
    <property type="project" value="TreeGrafter"/>
</dbReference>
<reference evidence="8 9" key="2">
    <citation type="submission" date="2016-10" db="EMBL/GenBank/DDBJ databases">
        <authorList>
            <person name="Varghese N."/>
            <person name="Submissions S."/>
        </authorList>
    </citation>
    <scope>NUCLEOTIDE SEQUENCE [LARGE SCALE GENOMIC DNA]</scope>
    <source>
        <strain evidence="8 9">DSM 24802</strain>
    </source>
</reference>
<evidence type="ECO:0000313" key="10">
    <source>
        <dbReference type="Proteomes" id="UP000634647"/>
    </source>
</evidence>
<accession>A0AAN4UUV2</accession>
<dbReference type="SUPFAM" id="SSF51905">
    <property type="entry name" value="FAD/NAD(P)-binding domain"/>
    <property type="match status" value="1"/>
</dbReference>
<comment type="cofactor">
    <cofactor evidence="1">
        <name>FAD</name>
        <dbReference type="ChEBI" id="CHEBI:57692"/>
    </cofactor>
</comment>
<organism evidence="7 10">
    <name type="scientific">Allgaiera indica</name>
    <dbReference type="NCBI Taxonomy" id="765699"/>
    <lineage>
        <taxon>Bacteria</taxon>
        <taxon>Pseudomonadati</taxon>
        <taxon>Pseudomonadota</taxon>
        <taxon>Alphaproteobacteria</taxon>
        <taxon>Rhodobacterales</taxon>
        <taxon>Paracoccaceae</taxon>
        <taxon>Allgaiera</taxon>
    </lineage>
</organism>
<sequence length="415" mass="44020">MAAPGAGAGARRILGEGMVEAFDFAVVGAGIVGLATARRLQEVHPGARVVVIEKEPEPALHQSGRNSGVIHAGVYYTPGSHKAHFCRMGVAATRAYCDEHGLAYEICGKLIVATDAAEAGRLEALHKRATANGIQIEALTGAEARKLEPHIRAEAALLSPTTGITDFAAIARHMAKMFVADGGQLRLGEAVTGGAEGPGGVTLHTTRAEISAGKAVFCAGLGSDRMARAFGAEIDFRVIPFRGEYFRIQNRPADFVRHLIYPVPNPARPFLGVHLTRKMDGGFTVGPNAVLAGAREGYGRWQANPRDLAESLAYPGFWRLVARNLAPAMGELAASASKRLYLMRVRRYCADIGLADLAPYKPGIRAQAVGRDGKLIDDFLFIDTDHTLHVCNAPSPAATSAIPIAAHIVTRLTGV</sequence>
<keyword evidence="4" id="KW-0560">Oxidoreductase</keyword>
<proteinExistence type="inferred from homology"/>
<keyword evidence="2" id="KW-0285">Flavoprotein</keyword>
<evidence type="ECO:0000256" key="2">
    <source>
        <dbReference type="ARBA" id="ARBA00022630"/>
    </source>
</evidence>
<gene>
    <name evidence="7" type="ORF">GCM10008024_38870</name>
    <name evidence="8" type="ORF">SAMN05444006_1323</name>
</gene>